<keyword evidence="2" id="KW-1185">Reference proteome</keyword>
<dbReference type="AlphaFoldDB" id="A0AA36A5N7"/>
<protein>
    <submittedName>
        <fullName evidence="1">Uncharacterized protein</fullName>
    </submittedName>
</protein>
<proteinExistence type="predicted"/>
<organism evidence="1 2">
    <name type="scientific">Lactuca saligna</name>
    <name type="common">Willowleaf lettuce</name>
    <dbReference type="NCBI Taxonomy" id="75948"/>
    <lineage>
        <taxon>Eukaryota</taxon>
        <taxon>Viridiplantae</taxon>
        <taxon>Streptophyta</taxon>
        <taxon>Embryophyta</taxon>
        <taxon>Tracheophyta</taxon>
        <taxon>Spermatophyta</taxon>
        <taxon>Magnoliopsida</taxon>
        <taxon>eudicotyledons</taxon>
        <taxon>Gunneridae</taxon>
        <taxon>Pentapetalae</taxon>
        <taxon>asterids</taxon>
        <taxon>campanulids</taxon>
        <taxon>Asterales</taxon>
        <taxon>Asteraceae</taxon>
        <taxon>Cichorioideae</taxon>
        <taxon>Cichorieae</taxon>
        <taxon>Lactucinae</taxon>
        <taxon>Lactuca</taxon>
    </lineage>
</organism>
<reference evidence="1" key="1">
    <citation type="submission" date="2023-04" db="EMBL/GenBank/DDBJ databases">
        <authorList>
            <person name="Vijverberg K."/>
            <person name="Xiong W."/>
            <person name="Schranz E."/>
        </authorList>
    </citation>
    <scope>NUCLEOTIDE SEQUENCE</scope>
</reference>
<dbReference type="Proteomes" id="UP001177003">
    <property type="component" value="Chromosome 9"/>
</dbReference>
<evidence type="ECO:0000313" key="2">
    <source>
        <dbReference type="Proteomes" id="UP001177003"/>
    </source>
</evidence>
<accession>A0AA36A5N7</accession>
<sequence length="166" mass="19157">MASYENVSFADQLASVIMLNIKHNQNCIVDLDASRYNALIMPLIEHLRFSPLMKAMRMHDNVSLVHLYKAYSTSIYIKTEEIINLEVSSYRNLITKAHFYKLLGLLSSDVGVDPDSITETSMIEMFYQMGYTFDISLLSNFQKTFLSLIWNNLFFVQESIREGFGL</sequence>
<dbReference type="EMBL" id="OX465085">
    <property type="protein sequence ID" value="CAI9303697.1"/>
    <property type="molecule type" value="Genomic_DNA"/>
</dbReference>
<gene>
    <name evidence="1" type="ORF">LSALG_LOCUS42116</name>
</gene>
<evidence type="ECO:0000313" key="1">
    <source>
        <dbReference type="EMBL" id="CAI9303697.1"/>
    </source>
</evidence>
<name>A0AA36A5N7_LACSI</name>